<gene>
    <name evidence="2" type="ORF">RRF57_000994</name>
</gene>
<organism evidence="2 3">
    <name type="scientific">Xylaria bambusicola</name>
    <dbReference type="NCBI Taxonomy" id="326684"/>
    <lineage>
        <taxon>Eukaryota</taxon>
        <taxon>Fungi</taxon>
        <taxon>Dikarya</taxon>
        <taxon>Ascomycota</taxon>
        <taxon>Pezizomycotina</taxon>
        <taxon>Sordariomycetes</taxon>
        <taxon>Xylariomycetidae</taxon>
        <taxon>Xylariales</taxon>
        <taxon>Xylariaceae</taxon>
        <taxon>Xylaria</taxon>
    </lineage>
</organism>
<feature type="region of interest" description="Disordered" evidence="1">
    <location>
        <begin position="11"/>
        <end position="54"/>
    </location>
</feature>
<protein>
    <submittedName>
        <fullName evidence="2">Uncharacterized protein</fullName>
    </submittedName>
</protein>
<evidence type="ECO:0000313" key="3">
    <source>
        <dbReference type="Proteomes" id="UP001305414"/>
    </source>
</evidence>
<keyword evidence="3" id="KW-1185">Reference proteome</keyword>
<dbReference type="EMBL" id="JAWHQM010000002">
    <property type="protein sequence ID" value="KAK5625278.1"/>
    <property type="molecule type" value="Genomic_DNA"/>
</dbReference>
<reference evidence="2 3" key="1">
    <citation type="submission" date="2023-10" db="EMBL/GenBank/DDBJ databases">
        <title>Draft genome sequence of Xylaria bambusicola isolate GMP-LS, the root and basal stem rot pathogen of sugarcane in Indonesia.</title>
        <authorList>
            <person name="Selvaraj P."/>
            <person name="Muralishankar V."/>
            <person name="Muruganantham S."/>
            <person name="Sp S."/>
            <person name="Haryani S."/>
            <person name="Lau K.J.X."/>
            <person name="Naqvi N.I."/>
        </authorList>
    </citation>
    <scope>NUCLEOTIDE SEQUENCE [LARGE SCALE GENOMIC DNA]</scope>
    <source>
        <strain evidence="2">GMP-LS</strain>
    </source>
</reference>
<sequence length="117" mass="12531">MPVCAYRQRFGSSGPSLLLPNVAGSSQTPPGPQSGVELPIDPGTQGEWPARGERHGRVVQPAVKLDHIESFQKTGWKAGVTGRAANDQVSEQGLAHCMGWPRPCRVSSCTTFPYCVD</sequence>
<evidence type="ECO:0000313" key="2">
    <source>
        <dbReference type="EMBL" id="KAK5625278.1"/>
    </source>
</evidence>
<proteinExistence type="predicted"/>
<dbReference type="Proteomes" id="UP001305414">
    <property type="component" value="Unassembled WGS sequence"/>
</dbReference>
<evidence type="ECO:0000256" key="1">
    <source>
        <dbReference type="SAM" id="MobiDB-lite"/>
    </source>
</evidence>
<name>A0AAN7UBS3_9PEZI</name>
<comment type="caution">
    <text evidence="2">The sequence shown here is derived from an EMBL/GenBank/DDBJ whole genome shotgun (WGS) entry which is preliminary data.</text>
</comment>
<dbReference type="AlphaFoldDB" id="A0AAN7UBS3"/>
<accession>A0AAN7UBS3</accession>